<dbReference type="AlphaFoldDB" id="A0A4R6BW78"/>
<accession>A0A4R6BW78</accession>
<proteinExistence type="predicted"/>
<keyword evidence="2" id="KW-1185">Reference proteome</keyword>
<organism evidence="1 2">
    <name type="scientific">Macrococcus bovicus</name>
    <dbReference type="NCBI Taxonomy" id="69968"/>
    <lineage>
        <taxon>Bacteria</taxon>
        <taxon>Bacillati</taxon>
        <taxon>Bacillota</taxon>
        <taxon>Bacilli</taxon>
        <taxon>Bacillales</taxon>
        <taxon>Staphylococcaceae</taxon>
        <taxon>Macrococcus</taxon>
    </lineage>
</organism>
<dbReference type="Proteomes" id="UP000294843">
    <property type="component" value="Unassembled WGS sequence"/>
</dbReference>
<evidence type="ECO:0000313" key="1">
    <source>
        <dbReference type="EMBL" id="TDM12656.1"/>
    </source>
</evidence>
<dbReference type="RefSeq" id="WP_133452521.1">
    <property type="nucleotide sequence ID" value="NZ_SCWF01000015.1"/>
</dbReference>
<gene>
    <name evidence="1" type="ORF">ERX55_10385</name>
</gene>
<evidence type="ECO:0000313" key="2">
    <source>
        <dbReference type="Proteomes" id="UP000294843"/>
    </source>
</evidence>
<dbReference type="EMBL" id="SCWF01000015">
    <property type="protein sequence ID" value="TDM12656.1"/>
    <property type="molecule type" value="Genomic_DNA"/>
</dbReference>
<name>A0A4R6BW78_9STAP</name>
<comment type="caution">
    <text evidence="1">The sequence shown here is derived from an EMBL/GenBank/DDBJ whole genome shotgun (WGS) entry which is preliminary data.</text>
</comment>
<dbReference type="OrthoDB" id="2157094at2"/>
<protein>
    <submittedName>
        <fullName evidence="1">Phage tail protein</fullName>
    </submittedName>
</protein>
<sequence>MNASDLVVMVLPVSQPLASAAWAVGDFTEGSHKISNEVRESVRSGLKDFDYGVTEEEVGFTMNQVTSDKGQKAFKDAIQKKEQLRVWIVEKALMDDGKHHKSTFFYAVAEELEDGWDDEEGTREVSLKVKLNSAEGPFDKLPPEILNPSEAVRVAFEKPGEYTGSLENRTNAGA</sequence>
<reference evidence="1 2" key="1">
    <citation type="submission" date="2019-01" db="EMBL/GenBank/DDBJ databases">
        <title>Draft genome sequences of the type strains of six Macrococcus species.</title>
        <authorList>
            <person name="Mazhar S."/>
            <person name="Altermann E."/>
            <person name="Hill C."/>
            <person name="Mcauliffe O."/>
        </authorList>
    </citation>
    <scope>NUCLEOTIDE SEQUENCE [LARGE SCALE GENOMIC DNA]</scope>
    <source>
        <strain evidence="1 2">ATCC 51825</strain>
    </source>
</reference>